<dbReference type="AlphaFoldDB" id="A0A1F8AQV4"/>
<dbReference type="Gene3D" id="2.60.40.10">
    <property type="entry name" value="Immunoglobulins"/>
    <property type="match status" value="1"/>
</dbReference>
<keyword evidence="1" id="KW-0472">Membrane</keyword>
<sequence length="350" mass="37551">MRKEVILAIISGGVLGALIAFGIWRANNSSKNTERQAAVTSGSDTNFETAQPISVPRLTLATPANDVVVTESSVAVSGLTQPGNIIIVSGENEDLAQVSSSTGAFETNIDLIGGLNEIKVLAFDKDKKVDETKLKVVYSTEFSRYILSSQELEEAQNSENEDETIRNKVQEKLNQKLSQPKAYIGSITDIAETSVQIKSHTGEIKLLSVTDDGATFVKTTGKANQNVEFADMAIGDYIIAMGFVNENEVLETKRILITNAEASTRNAILSAVTQISANTITLGTELTARLTNSADYFFLEGTGLTEITASKIETGNTVIVSGPVKDGKYQARIVIVISLPSPTPIENNDQ</sequence>
<accession>A0A1F8AQV4</accession>
<organism evidence="2 3">
    <name type="scientific">Candidatus Woesebacteria bacterium RIFCSPHIGHO2_12_FULL_41_24</name>
    <dbReference type="NCBI Taxonomy" id="1802510"/>
    <lineage>
        <taxon>Bacteria</taxon>
        <taxon>Candidatus Woeseibacteriota</taxon>
    </lineage>
</organism>
<dbReference type="Proteomes" id="UP000178603">
    <property type="component" value="Unassembled WGS sequence"/>
</dbReference>
<name>A0A1F8AQV4_9BACT</name>
<proteinExistence type="predicted"/>
<reference evidence="2 3" key="1">
    <citation type="journal article" date="2016" name="Nat. Commun.">
        <title>Thousands of microbial genomes shed light on interconnected biogeochemical processes in an aquifer system.</title>
        <authorList>
            <person name="Anantharaman K."/>
            <person name="Brown C.T."/>
            <person name="Hug L.A."/>
            <person name="Sharon I."/>
            <person name="Castelle C.J."/>
            <person name="Probst A.J."/>
            <person name="Thomas B.C."/>
            <person name="Singh A."/>
            <person name="Wilkins M.J."/>
            <person name="Karaoz U."/>
            <person name="Brodie E.L."/>
            <person name="Williams K.H."/>
            <person name="Hubbard S.S."/>
            <person name="Banfield J.F."/>
        </authorList>
    </citation>
    <scope>NUCLEOTIDE SEQUENCE [LARGE SCALE GENOMIC DNA]</scope>
</reference>
<evidence type="ECO:0000313" key="3">
    <source>
        <dbReference type="Proteomes" id="UP000178603"/>
    </source>
</evidence>
<comment type="caution">
    <text evidence="2">The sequence shown here is derived from an EMBL/GenBank/DDBJ whole genome shotgun (WGS) entry which is preliminary data.</text>
</comment>
<evidence type="ECO:0008006" key="4">
    <source>
        <dbReference type="Google" id="ProtNLM"/>
    </source>
</evidence>
<dbReference type="InterPro" id="IPR013783">
    <property type="entry name" value="Ig-like_fold"/>
</dbReference>
<keyword evidence="1" id="KW-1133">Transmembrane helix</keyword>
<evidence type="ECO:0000313" key="2">
    <source>
        <dbReference type="EMBL" id="OGM54153.1"/>
    </source>
</evidence>
<keyword evidence="1" id="KW-0812">Transmembrane</keyword>
<dbReference type="EMBL" id="MGGW01000017">
    <property type="protein sequence ID" value="OGM54153.1"/>
    <property type="molecule type" value="Genomic_DNA"/>
</dbReference>
<evidence type="ECO:0000256" key="1">
    <source>
        <dbReference type="SAM" id="Phobius"/>
    </source>
</evidence>
<protein>
    <recommendedName>
        <fullName evidence="4">DUF5666 domain-containing protein</fullName>
    </recommendedName>
</protein>
<gene>
    <name evidence="2" type="ORF">A3E44_00520</name>
</gene>
<feature type="transmembrane region" description="Helical" evidence="1">
    <location>
        <begin position="5"/>
        <end position="24"/>
    </location>
</feature>